<dbReference type="EMBL" id="KN848572">
    <property type="protein sequence ID" value="KIR82201.1"/>
    <property type="molecule type" value="Genomic_DNA"/>
</dbReference>
<keyword evidence="2" id="KW-1185">Reference proteome</keyword>
<reference evidence="1 2" key="1">
    <citation type="submission" date="2015-01" db="EMBL/GenBank/DDBJ databases">
        <title>The Genome Sequence of Cryptococcus gattii EJB2.</title>
        <authorList>
            <consortium name="The Broad Institute Genomics Platform"/>
            <person name="Cuomo C."/>
            <person name="Litvintseva A."/>
            <person name="Chen Y."/>
            <person name="Heitman J."/>
            <person name="Sun S."/>
            <person name="Springer D."/>
            <person name="Dromer F."/>
            <person name="Young S."/>
            <person name="Zeng Q."/>
            <person name="Gargeya S."/>
            <person name="Abouelleil A."/>
            <person name="Alvarado L."/>
            <person name="Chapman S.B."/>
            <person name="Gainer-Dewar J."/>
            <person name="Goldberg J."/>
            <person name="Griggs A."/>
            <person name="Gujja S."/>
            <person name="Hansen M."/>
            <person name="Howarth C."/>
            <person name="Imamovic A."/>
            <person name="Larimer J."/>
            <person name="Murphy C."/>
            <person name="Naylor J."/>
            <person name="Pearson M."/>
            <person name="Priest M."/>
            <person name="Roberts A."/>
            <person name="Saif S."/>
            <person name="Shea T."/>
            <person name="Sykes S."/>
            <person name="Wortman J."/>
            <person name="Nusbaum C."/>
            <person name="Birren B."/>
        </authorList>
    </citation>
    <scope>NUCLEOTIDE SEQUENCE [LARGE SCALE GENOMIC DNA]</scope>
    <source>
        <strain evidence="1 2">EJB2</strain>
    </source>
</reference>
<dbReference type="Proteomes" id="UP000054272">
    <property type="component" value="Unassembled WGS sequence"/>
</dbReference>
<name>A0ABR5C2U7_9TREE</name>
<evidence type="ECO:0000313" key="1">
    <source>
        <dbReference type="EMBL" id="KIR82201.1"/>
    </source>
</evidence>
<sequence length="88" mass="9443">MASFDNNHITLIVLPLTPAAIRVNATPIMPNAKSFTNISLSFASPAGLCAIGTPHLPFKLYALKPKHWVDTVDVASDRSIFAKAPKLS</sequence>
<organism evidence="1 2">
    <name type="scientific">Cryptococcus gattii EJB2</name>
    <dbReference type="NCBI Taxonomy" id="1296103"/>
    <lineage>
        <taxon>Eukaryota</taxon>
        <taxon>Fungi</taxon>
        <taxon>Dikarya</taxon>
        <taxon>Basidiomycota</taxon>
        <taxon>Agaricomycotina</taxon>
        <taxon>Tremellomycetes</taxon>
        <taxon>Tremellales</taxon>
        <taxon>Cryptococcaceae</taxon>
        <taxon>Cryptococcus</taxon>
        <taxon>Cryptococcus gattii species complex</taxon>
    </lineage>
</organism>
<protein>
    <submittedName>
        <fullName evidence="1">Uncharacterized protein</fullName>
    </submittedName>
</protein>
<accession>A0ABR5C2U7</accession>
<gene>
    <name evidence="1" type="ORF">I306_00691</name>
</gene>
<proteinExistence type="predicted"/>
<evidence type="ECO:0000313" key="2">
    <source>
        <dbReference type="Proteomes" id="UP000054272"/>
    </source>
</evidence>